<protein>
    <submittedName>
        <fullName evidence="1">Uncharacterized protein</fullName>
    </submittedName>
</protein>
<dbReference type="EMBL" id="QJUI01000004">
    <property type="protein sequence ID" value="TBU81908.1"/>
    <property type="molecule type" value="Genomic_DNA"/>
</dbReference>
<name>A0A4Q9QNY9_9GAMM</name>
<evidence type="ECO:0000313" key="2">
    <source>
        <dbReference type="Proteomes" id="UP000292302"/>
    </source>
</evidence>
<dbReference type="AlphaFoldDB" id="A0A4Q9QNY9"/>
<reference evidence="1 2" key="1">
    <citation type="submission" date="2018-06" db="EMBL/GenBank/DDBJ databases">
        <title>Three novel Pseudomonas species isolated from symptomatic oak.</title>
        <authorList>
            <person name="Bueno-Gonzalez V."/>
            <person name="Brady C."/>
        </authorList>
    </citation>
    <scope>NUCLEOTIDE SEQUENCE [LARGE SCALE GENOMIC DNA]</scope>
    <source>
        <strain evidence="1 2">P9A</strain>
    </source>
</reference>
<proteinExistence type="predicted"/>
<comment type="caution">
    <text evidence="1">The sequence shown here is derived from an EMBL/GenBank/DDBJ whole genome shotgun (WGS) entry which is preliminary data.</text>
</comment>
<keyword evidence="2" id="KW-1185">Reference proteome</keyword>
<evidence type="ECO:0000313" key="1">
    <source>
        <dbReference type="EMBL" id="TBU81908.1"/>
    </source>
</evidence>
<sequence>MHQMSYTSERTEWLLRGASGRLSAIVGARHAREIAGKARSHMDSRTAAIAFLAAVPHHDYPFAVSAISATLTDT</sequence>
<organism evidence="1 2">
    <name type="scientific">Phytopseudomonas daroniae</name>
    <dbReference type="NCBI Taxonomy" id="2487519"/>
    <lineage>
        <taxon>Bacteria</taxon>
        <taxon>Pseudomonadati</taxon>
        <taxon>Pseudomonadota</taxon>
        <taxon>Gammaproteobacteria</taxon>
        <taxon>Pseudomonadales</taxon>
        <taxon>Pseudomonadaceae</taxon>
        <taxon>Phytopseudomonas</taxon>
    </lineage>
</organism>
<dbReference type="Proteomes" id="UP000292302">
    <property type="component" value="Unassembled WGS sequence"/>
</dbReference>
<accession>A0A4Q9QNY9</accession>
<gene>
    <name evidence="1" type="ORF">DNK06_05145</name>
</gene>